<dbReference type="GO" id="GO:0015818">
    <property type="term" value="P:isoleucine transport"/>
    <property type="evidence" value="ECO:0007669"/>
    <property type="project" value="TreeGrafter"/>
</dbReference>
<evidence type="ECO:0000256" key="8">
    <source>
        <dbReference type="ARBA" id="ARBA00023136"/>
    </source>
</evidence>
<dbReference type="InterPro" id="IPR004685">
    <property type="entry name" value="Brnchd-chn_aa_trnsp_Livcs"/>
</dbReference>
<dbReference type="PANTHER" id="PTHR30588:SF0">
    <property type="entry name" value="BRANCHED-CHAIN AMINO ACID PERMEASE BRNQ"/>
    <property type="match status" value="1"/>
</dbReference>
<name>A0A0L0W7I7_GOTPU</name>
<evidence type="ECO:0000256" key="6">
    <source>
        <dbReference type="ARBA" id="ARBA00022970"/>
    </source>
</evidence>
<feature type="transmembrane region" description="Helical" evidence="9">
    <location>
        <begin position="223"/>
        <end position="247"/>
    </location>
</feature>
<dbReference type="GO" id="GO:0015820">
    <property type="term" value="P:L-leucine transport"/>
    <property type="evidence" value="ECO:0007669"/>
    <property type="project" value="TreeGrafter"/>
</dbReference>
<comment type="similarity">
    <text evidence="2 9">Belongs to the branched chain amino acid transporter family.</text>
</comment>
<dbReference type="EMBL" id="LGSS01000016">
    <property type="protein sequence ID" value="KNF07469.1"/>
    <property type="molecule type" value="Genomic_DNA"/>
</dbReference>
<dbReference type="GO" id="GO:0005304">
    <property type="term" value="F:L-valine transmembrane transporter activity"/>
    <property type="evidence" value="ECO:0007669"/>
    <property type="project" value="TreeGrafter"/>
</dbReference>
<feature type="transmembrane region" description="Helical" evidence="9">
    <location>
        <begin position="403"/>
        <end position="424"/>
    </location>
</feature>
<dbReference type="RefSeq" id="WP_050356184.1">
    <property type="nucleotide sequence ID" value="NZ_LGSS01000016.1"/>
</dbReference>
<dbReference type="Pfam" id="PF05525">
    <property type="entry name" value="Branch_AA_trans"/>
    <property type="match status" value="1"/>
</dbReference>
<feature type="transmembrane region" description="Helical" evidence="9">
    <location>
        <begin position="341"/>
        <end position="358"/>
    </location>
</feature>
<evidence type="ECO:0000313" key="10">
    <source>
        <dbReference type="EMBL" id="KNF07469.1"/>
    </source>
</evidence>
<organism evidence="10 11">
    <name type="scientific">Gottschalkia purinilytica</name>
    <name type="common">Clostridium purinilyticum</name>
    <dbReference type="NCBI Taxonomy" id="1503"/>
    <lineage>
        <taxon>Bacteria</taxon>
        <taxon>Bacillati</taxon>
        <taxon>Bacillota</taxon>
        <taxon>Tissierellia</taxon>
        <taxon>Tissierellales</taxon>
        <taxon>Gottschalkiaceae</taxon>
        <taxon>Gottschalkia</taxon>
    </lineage>
</organism>
<reference evidence="11" key="1">
    <citation type="submission" date="2015-07" db="EMBL/GenBank/DDBJ databases">
        <title>Draft genome sequence of the purine-degrading Gottschalkia purinilyticum DSM 1384 (formerly Clostridium purinilyticum).</title>
        <authorList>
            <person name="Poehlein A."/>
            <person name="Schiel-Bengelsdorf B."/>
            <person name="Bengelsdorf F.R."/>
            <person name="Daniel R."/>
            <person name="Duerre P."/>
        </authorList>
    </citation>
    <scope>NUCLEOTIDE SEQUENCE [LARGE SCALE GENOMIC DNA]</scope>
    <source>
        <strain evidence="11">DSM 1384</strain>
    </source>
</reference>
<comment type="subcellular location">
    <subcellularLocation>
        <location evidence="1 9">Cell membrane</location>
        <topology evidence="1 9">Multi-pass membrane protein</topology>
    </subcellularLocation>
</comment>
<dbReference type="GO" id="GO:0015190">
    <property type="term" value="F:L-leucine transmembrane transporter activity"/>
    <property type="evidence" value="ECO:0007669"/>
    <property type="project" value="TreeGrafter"/>
</dbReference>
<evidence type="ECO:0000256" key="7">
    <source>
        <dbReference type="ARBA" id="ARBA00022989"/>
    </source>
</evidence>
<feature type="transmembrane region" description="Helical" evidence="9">
    <location>
        <begin position="82"/>
        <end position="100"/>
    </location>
</feature>
<evidence type="ECO:0000256" key="9">
    <source>
        <dbReference type="RuleBase" id="RU362122"/>
    </source>
</evidence>
<feature type="transmembrane region" description="Helical" evidence="9">
    <location>
        <begin position="190"/>
        <end position="211"/>
    </location>
</feature>
<dbReference type="OrthoDB" id="9783920at2"/>
<protein>
    <recommendedName>
        <fullName evidence="9">Branched-chain amino acid transport system carrier protein</fullName>
    </recommendedName>
</protein>
<comment type="function">
    <text evidence="9">Component of the transport system for branched-chain amino acids.</text>
</comment>
<feature type="transmembrane region" description="Helical" evidence="9">
    <location>
        <begin position="149"/>
        <end position="170"/>
    </location>
</feature>
<feature type="transmembrane region" description="Helical" evidence="9">
    <location>
        <begin position="314"/>
        <end position="335"/>
    </location>
</feature>
<feature type="transmembrane region" description="Helical" evidence="9">
    <location>
        <begin position="120"/>
        <end position="137"/>
    </location>
</feature>
<dbReference type="Proteomes" id="UP000037267">
    <property type="component" value="Unassembled WGS sequence"/>
</dbReference>
<dbReference type="PANTHER" id="PTHR30588">
    <property type="entry name" value="BRANCHED-CHAIN AMINO ACID TRANSPORT SYSTEM 2 CARRIER PROTEIN"/>
    <property type="match status" value="1"/>
</dbReference>
<dbReference type="GO" id="GO:0005886">
    <property type="term" value="C:plasma membrane"/>
    <property type="evidence" value="ECO:0007669"/>
    <property type="project" value="UniProtKB-SubCell"/>
</dbReference>
<evidence type="ECO:0000256" key="1">
    <source>
        <dbReference type="ARBA" id="ARBA00004651"/>
    </source>
</evidence>
<evidence type="ECO:0000313" key="11">
    <source>
        <dbReference type="Proteomes" id="UP000037267"/>
    </source>
</evidence>
<evidence type="ECO:0000256" key="4">
    <source>
        <dbReference type="ARBA" id="ARBA00022475"/>
    </source>
</evidence>
<keyword evidence="11" id="KW-1185">Reference proteome</keyword>
<keyword evidence="3 9" id="KW-0813">Transport</keyword>
<dbReference type="PATRIC" id="fig|1503.3.peg.643"/>
<gene>
    <name evidence="10" type="primary">braB</name>
    <name evidence="10" type="ORF">CLPU_16c00250</name>
</gene>
<keyword evidence="6 9" id="KW-0029">Amino-acid transport</keyword>
<feature type="transmembrane region" description="Helical" evidence="9">
    <location>
        <begin position="278"/>
        <end position="302"/>
    </location>
</feature>
<evidence type="ECO:0000256" key="3">
    <source>
        <dbReference type="ARBA" id="ARBA00022448"/>
    </source>
</evidence>
<dbReference type="NCBIfam" id="TIGR00796">
    <property type="entry name" value="livcs"/>
    <property type="match status" value="1"/>
</dbReference>
<accession>A0A0L0W7I7</accession>
<keyword evidence="7 9" id="KW-1133">Transmembrane helix</keyword>
<dbReference type="AlphaFoldDB" id="A0A0L0W7I7"/>
<keyword evidence="5 9" id="KW-0812">Transmembrane</keyword>
<evidence type="ECO:0000256" key="2">
    <source>
        <dbReference type="ARBA" id="ARBA00008540"/>
    </source>
</evidence>
<keyword evidence="4" id="KW-1003">Cell membrane</keyword>
<evidence type="ECO:0000256" key="5">
    <source>
        <dbReference type="ARBA" id="ARBA00022692"/>
    </source>
</evidence>
<comment type="caution">
    <text evidence="10">The sequence shown here is derived from an EMBL/GenBank/DDBJ whole genome shotgun (WGS) entry which is preliminary data.</text>
</comment>
<feature type="transmembrane region" description="Helical" evidence="9">
    <location>
        <begin position="39"/>
        <end position="61"/>
    </location>
</feature>
<feature type="transmembrane region" description="Helical" evidence="9">
    <location>
        <begin position="7"/>
        <end position="27"/>
    </location>
</feature>
<proteinExistence type="inferred from homology"/>
<feature type="transmembrane region" description="Helical" evidence="9">
    <location>
        <begin position="370"/>
        <end position="391"/>
    </location>
</feature>
<keyword evidence="8 9" id="KW-0472">Membrane</keyword>
<dbReference type="GO" id="GO:0015188">
    <property type="term" value="F:L-isoleucine transmembrane transporter activity"/>
    <property type="evidence" value="ECO:0007669"/>
    <property type="project" value="TreeGrafter"/>
</dbReference>
<sequence length="436" mass="46299">MKNSFKDIITVGLALFAMFFGAGNLMFPPSLGYMAGKSWVPAMIGFIITGAGMSLLGIIATSKAGGSIENVGKEVGAKFSRFFSVLIMLCVGPLLAIPRTGATTFEMGVLPFMTSPGKEAAIITSIVFFGLTVYFTITPSKVIDRVGKVLTPVLMISLLIIIVKGIVLPIGKPISTNIKLPFSEGFAAGYQTMDALASMVFAGIIIGYFVQKGYNDTKSQISLTIKAGIISMMGFIIIYGGLTYLGATSSSVFSSGSDQTVLTMNIVKSLLGNIGQTLLSITVSLACLTTSIGLTATCGDFFSRILNGKVGYKAIIIIISVYSGLMSIIGVDNIVKISNPILKLIYPIAIILMILNVVDEHIKNKNIYKGAVLGAFLISLFNTLDSIGMSLKPINNLIAKIPFASLGFAWVIPAIIGGLIAKLFTHQYNKQELNSN</sequence>